<dbReference type="InterPro" id="IPR053161">
    <property type="entry name" value="Ulvan_degrading_GH"/>
</dbReference>
<dbReference type="PATRIC" id="fig|742725.3.peg.1339"/>
<dbReference type="AlphaFoldDB" id="G5H8K2"/>
<accession>G5H8K2</accession>
<dbReference type="PANTHER" id="PTHR36848">
    <property type="entry name" value="DNA-BINDING PROTEIN (PUTATIVE SECRETED PROTEIN)-RELATED"/>
    <property type="match status" value="1"/>
</dbReference>
<keyword evidence="3" id="KW-1185">Reference proteome</keyword>
<dbReference type="SUPFAM" id="SSF49785">
    <property type="entry name" value="Galactose-binding domain-like"/>
    <property type="match status" value="1"/>
</dbReference>
<keyword evidence="1" id="KW-0732">Signal</keyword>
<proteinExistence type="predicted"/>
<dbReference type="Gene3D" id="2.60.120.260">
    <property type="entry name" value="Galactose-binding domain-like"/>
    <property type="match status" value="1"/>
</dbReference>
<feature type="chain" id="PRO_5003477934" description="Glycosyl hydrolases family 2 sugar binding domain-containing protein" evidence="1">
    <location>
        <begin position="21"/>
        <end position="1040"/>
    </location>
</feature>
<dbReference type="OrthoDB" id="9761519at2"/>
<dbReference type="InterPro" id="IPR008979">
    <property type="entry name" value="Galactose-bd-like_sf"/>
</dbReference>
<dbReference type="EMBL" id="ADLD01000011">
    <property type="protein sequence ID" value="EHB92397.1"/>
    <property type="molecule type" value="Genomic_DNA"/>
</dbReference>
<dbReference type="Proteomes" id="UP000006008">
    <property type="component" value="Unassembled WGS sequence"/>
</dbReference>
<dbReference type="STRING" id="742725.HMPREF9450_01262"/>
<reference evidence="2 3" key="1">
    <citation type="submission" date="2011-08" db="EMBL/GenBank/DDBJ databases">
        <title>The Genome Sequence of Alistipes indistinctus YIT 12060.</title>
        <authorList>
            <consortium name="The Broad Institute Genome Sequencing Platform"/>
            <person name="Earl A."/>
            <person name="Ward D."/>
            <person name="Feldgarden M."/>
            <person name="Gevers D."/>
            <person name="Morotomi M."/>
            <person name="Young S.K."/>
            <person name="Zeng Q."/>
            <person name="Gargeya S."/>
            <person name="Fitzgerald M."/>
            <person name="Haas B."/>
            <person name="Abouelleil A."/>
            <person name="Alvarado L."/>
            <person name="Arachchi H.M."/>
            <person name="Berlin A."/>
            <person name="Brown A."/>
            <person name="Chapman S.B."/>
            <person name="Chen Z."/>
            <person name="Dunbar C."/>
            <person name="Freedman E."/>
            <person name="Gearin G."/>
            <person name="Gellesch M."/>
            <person name="Goldberg J."/>
            <person name="Griggs A."/>
            <person name="Gujja S."/>
            <person name="Heiman D."/>
            <person name="Howarth C."/>
            <person name="Larson L."/>
            <person name="Lui A."/>
            <person name="MacDonald P.J.P."/>
            <person name="Montmayeur A."/>
            <person name="Murphy C."/>
            <person name="Neiman D."/>
            <person name="Pearson M."/>
            <person name="Priest M."/>
            <person name="Roberts A."/>
            <person name="Saif S."/>
            <person name="Shea T."/>
            <person name="Shenoy N."/>
            <person name="Sisk P."/>
            <person name="Stolte C."/>
            <person name="Sykes S."/>
            <person name="Wortman J."/>
            <person name="Nusbaum C."/>
            <person name="Birren B."/>
        </authorList>
    </citation>
    <scope>NUCLEOTIDE SEQUENCE [LARGE SCALE GENOMIC DNA]</scope>
    <source>
        <strain evidence="2 3">YIT 12060</strain>
    </source>
</reference>
<dbReference type="PANTHER" id="PTHR36848:SF2">
    <property type="entry name" value="SECRETED PROTEIN"/>
    <property type="match status" value="1"/>
</dbReference>
<protein>
    <recommendedName>
        <fullName evidence="4">Glycosyl hydrolases family 2 sugar binding domain-containing protein</fullName>
    </recommendedName>
</protein>
<dbReference type="RefSeq" id="WP_009134068.1">
    <property type="nucleotide sequence ID" value="NZ_CP102250.1"/>
</dbReference>
<dbReference type="eggNOG" id="COG3250">
    <property type="taxonomic scope" value="Bacteria"/>
</dbReference>
<organism evidence="2 3">
    <name type="scientific">Alistipes indistinctus YIT 12060</name>
    <dbReference type="NCBI Taxonomy" id="742725"/>
    <lineage>
        <taxon>Bacteria</taxon>
        <taxon>Pseudomonadati</taxon>
        <taxon>Bacteroidota</taxon>
        <taxon>Bacteroidia</taxon>
        <taxon>Bacteroidales</taxon>
        <taxon>Rikenellaceae</taxon>
        <taxon>Alistipes</taxon>
    </lineage>
</organism>
<dbReference type="Pfam" id="PF17132">
    <property type="entry name" value="Glyco_hydro_106"/>
    <property type="match status" value="1"/>
</dbReference>
<evidence type="ECO:0000256" key="1">
    <source>
        <dbReference type="SAM" id="SignalP"/>
    </source>
</evidence>
<comment type="caution">
    <text evidence="2">The sequence shown here is derived from an EMBL/GenBank/DDBJ whole genome shotgun (WGS) entry which is preliminary data.</text>
</comment>
<dbReference type="HOGENOM" id="CLU_010993_0_0_10"/>
<evidence type="ECO:0008006" key="4">
    <source>
        <dbReference type="Google" id="ProtNLM"/>
    </source>
</evidence>
<name>G5H8K2_9BACT</name>
<dbReference type="GeneID" id="92815709"/>
<sequence length="1040" mass="116035">MKKILLSLAALVFCGGSAVAQVGSAASMARLIEEFPSPGGEFRTAPFMVWNTEVSKYQIDNMLNEYRRQGCGAVIIHPRPGLKTDYLSPEWLEMYKYTVDRGKLLGIDVWIYDENSYPSGFAGGHVYRQMPEAYNQGAGLMPTVVGVMPGDVSKYAVVVSEKGGKLTDVTAKAPKMKGKKGKFYLYEKTYYKVSPWYAGGSYVDLLADGVTGKFMEITMDGYEKTFGGDLKNNVKGIFTDEPEVVSSGGLRWTPDLFEAFRARYGYGLRDQLPALHEEVGDWKRVRHDYFALLNDMFVDRWAKPWSRYCDEKGISWTGHYWEHSWPNVTGVIDNMSMAAWQQTPGIDMLFNQFNEKDVHAQFGNIRSVKEVRSIANQLGRQRVLSETYGGAGWEATFKDMKRLADWQMVLGVNLVNQHVGHMSLDGVRKFDYPPMFTRAASWWENYHVLNDYIARICTVMSLGEQVNDILVLEPTTTAWLYNNYMGKPAEGASLEIGQKFQDLVATLEHAQVEFDLGCEHIFQTNGSVRDGKFVVGNRAYSTFVIPDGTENIEGATFDLLKSFVAQGGKLIAFGCPSRVDGVVSPEVEAFCKSNSIAGGGLNTTASQAGLPVCTPEFIESNFRNDDIRFVTVSGGDLHHHRKEFADGQVLLLTNVSLDEPTAVEVALDGKYVVRMDALDGKTYQIPYTSGDGKVAVKTTIEPAGSVLLRVSDEPLAAEKAAVLSGGMPLKEMRPLSIGRVKDNVLLIDFVDLVSGDKKYRNLYYNAAGKQIYLNAGLQDNPWNRAIQYGSDIVNMDLSAAPGFTATYKFTVGEGDVDLASMKILVERPWLYTVKVNGTPVRAGHGWLVDEDFKTMGIGSLVKPGENRIELVADHTTVDTELGAVYVLGNFDVVNRGEKWVIVPAHKYDRLADWQELGAPFYPWEMRYSKFYDVQDTGKRHWVKADRWNGSVAEVWVNDRKVGVIFSDPYTLDITPYLTKGGNHVELRVVGSMQNFIGPHHRAYDGYVGPNCWEVDSPKKASEYRLTPFGLQSDFTLYEGV</sequence>
<evidence type="ECO:0000313" key="3">
    <source>
        <dbReference type="Proteomes" id="UP000006008"/>
    </source>
</evidence>
<gene>
    <name evidence="2" type="ORF">HMPREF9450_01262</name>
</gene>
<evidence type="ECO:0000313" key="2">
    <source>
        <dbReference type="EMBL" id="EHB92397.1"/>
    </source>
</evidence>
<feature type="signal peptide" evidence="1">
    <location>
        <begin position="1"/>
        <end position="20"/>
    </location>
</feature>